<evidence type="ECO:0000256" key="3">
    <source>
        <dbReference type="ARBA" id="ARBA00022448"/>
    </source>
</evidence>
<sequence>MTLALMDERTSFSGGAMDKGRLEAFSDGVMAIIITIMVLELKVPHGADWSVLAAQWPVFLSYVLSFVYVGIYWNNHHHFLHAAKRVDGSVLWANLHLLFWLSLMPVATGWMGENEFARLPVAAYGFVLLMCAIAWLPLQYSLICANGGKTSLLAQALGGDWKGKLAVAMYLGGILLAFVAPWVSCLFYATVAAIWFIPDRRIESRIKQ</sequence>
<dbReference type="Proteomes" id="UP001556220">
    <property type="component" value="Unassembled WGS sequence"/>
</dbReference>
<evidence type="ECO:0000256" key="11">
    <source>
        <dbReference type="ARBA" id="ARBA00023303"/>
    </source>
</evidence>
<dbReference type="InterPro" id="IPR010617">
    <property type="entry name" value="TMEM175-like"/>
</dbReference>
<keyword evidence="10 13" id="KW-0472">Membrane</keyword>
<feature type="transmembrane region" description="Helical" evidence="13">
    <location>
        <begin position="119"/>
        <end position="138"/>
    </location>
</feature>
<organism evidence="14 15">
    <name type="scientific">Rhodanobacter lycopersici</name>
    <dbReference type="NCBI Taxonomy" id="3162487"/>
    <lineage>
        <taxon>Bacteria</taxon>
        <taxon>Pseudomonadati</taxon>
        <taxon>Pseudomonadota</taxon>
        <taxon>Gammaproteobacteria</taxon>
        <taxon>Lysobacterales</taxon>
        <taxon>Rhodanobacteraceae</taxon>
        <taxon>Rhodanobacter</taxon>
    </lineage>
</organism>
<dbReference type="EMBL" id="JBFOHK010000001">
    <property type="protein sequence ID" value="MEW9570502.1"/>
    <property type="molecule type" value="Genomic_DNA"/>
</dbReference>
<protein>
    <submittedName>
        <fullName evidence="14">TMEM175 family protein</fullName>
    </submittedName>
</protein>
<evidence type="ECO:0000256" key="7">
    <source>
        <dbReference type="ARBA" id="ARBA00022958"/>
    </source>
</evidence>
<keyword evidence="7" id="KW-0630">Potassium</keyword>
<keyword evidence="8 13" id="KW-1133">Transmembrane helix</keyword>
<comment type="similarity">
    <text evidence="2">Belongs to the TMEM175 family.</text>
</comment>
<keyword evidence="11" id="KW-0407">Ion channel</keyword>
<evidence type="ECO:0000256" key="10">
    <source>
        <dbReference type="ARBA" id="ARBA00023136"/>
    </source>
</evidence>
<evidence type="ECO:0000256" key="6">
    <source>
        <dbReference type="ARBA" id="ARBA00022826"/>
    </source>
</evidence>
<dbReference type="PANTHER" id="PTHR31462">
    <property type="entry name" value="ENDOSOMAL/LYSOSOMAL POTASSIUM CHANNEL TMEM175"/>
    <property type="match status" value="1"/>
</dbReference>
<feature type="transmembrane region" description="Helical" evidence="13">
    <location>
        <begin position="167"/>
        <end position="197"/>
    </location>
</feature>
<accession>A0ABV3Q9W0</accession>
<evidence type="ECO:0000256" key="4">
    <source>
        <dbReference type="ARBA" id="ARBA00022538"/>
    </source>
</evidence>
<keyword evidence="4" id="KW-0633">Potassium transport</keyword>
<name>A0ABV3Q9W0_9GAMM</name>
<evidence type="ECO:0000256" key="13">
    <source>
        <dbReference type="SAM" id="Phobius"/>
    </source>
</evidence>
<evidence type="ECO:0000256" key="9">
    <source>
        <dbReference type="ARBA" id="ARBA00023065"/>
    </source>
</evidence>
<feature type="transmembrane region" description="Helical" evidence="13">
    <location>
        <begin position="20"/>
        <end position="39"/>
    </location>
</feature>
<gene>
    <name evidence="14" type="ORF">ABQJ54_01920</name>
</gene>
<evidence type="ECO:0000313" key="15">
    <source>
        <dbReference type="Proteomes" id="UP001556220"/>
    </source>
</evidence>
<keyword evidence="15" id="KW-1185">Reference proteome</keyword>
<evidence type="ECO:0000256" key="1">
    <source>
        <dbReference type="ARBA" id="ARBA00004141"/>
    </source>
</evidence>
<keyword evidence="6" id="KW-0631">Potassium channel</keyword>
<comment type="caution">
    <text evidence="14">The sequence shown here is derived from an EMBL/GenBank/DDBJ whole genome shotgun (WGS) entry which is preliminary data.</text>
</comment>
<evidence type="ECO:0000256" key="5">
    <source>
        <dbReference type="ARBA" id="ARBA00022692"/>
    </source>
</evidence>
<proteinExistence type="inferred from homology"/>
<evidence type="ECO:0000313" key="14">
    <source>
        <dbReference type="EMBL" id="MEW9570502.1"/>
    </source>
</evidence>
<dbReference type="RefSeq" id="WP_367852592.1">
    <property type="nucleotide sequence ID" value="NZ_JBFOHK010000001.1"/>
</dbReference>
<comment type="catalytic activity">
    <reaction evidence="12">
        <text>K(+)(in) = K(+)(out)</text>
        <dbReference type="Rhea" id="RHEA:29463"/>
        <dbReference type="ChEBI" id="CHEBI:29103"/>
    </reaction>
</comment>
<evidence type="ECO:0000256" key="12">
    <source>
        <dbReference type="ARBA" id="ARBA00034430"/>
    </source>
</evidence>
<feature type="transmembrane region" description="Helical" evidence="13">
    <location>
        <begin position="51"/>
        <end position="71"/>
    </location>
</feature>
<evidence type="ECO:0000256" key="8">
    <source>
        <dbReference type="ARBA" id="ARBA00022989"/>
    </source>
</evidence>
<keyword evidence="3" id="KW-0813">Transport</keyword>
<keyword evidence="9" id="KW-0406">Ion transport</keyword>
<dbReference type="Pfam" id="PF06736">
    <property type="entry name" value="TMEM175"/>
    <property type="match status" value="1"/>
</dbReference>
<evidence type="ECO:0000256" key="2">
    <source>
        <dbReference type="ARBA" id="ARBA00006920"/>
    </source>
</evidence>
<comment type="subcellular location">
    <subcellularLocation>
        <location evidence="1">Membrane</location>
        <topology evidence="1">Multi-pass membrane protein</topology>
    </subcellularLocation>
</comment>
<feature type="transmembrane region" description="Helical" evidence="13">
    <location>
        <begin position="91"/>
        <end position="112"/>
    </location>
</feature>
<dbReference type="PANTHER" id="PTHR31462:SF5">
    <property type="entry name" value="ENDOSOMAL_LYSOSOMAL PROTON CHANNEL TMEM175"/>
    <property type="match status" value="1"/>
</dbReference>
<keyword evidence="5 13" id="KW-0812">Transmembrane</keyword>
<reference evidence="14 15" key="1">
    <citation type="submission" date="2024-06" db="EMBL/GenBank/DDBJ databases">
        <authorList>
            <person name="Woo H."/>
        </authorList>
    </citation>
    <scope>NUCLEOTIDE SEQUENCE [LARGE SCALE GENOMIC DNA]</scope>
    <source>
        <strain evidence="14 15">Si-c</strain>
    </source>
</reference>